<keyword evidence="1" id="KW-0732">Signal</keyword>
<organism evidence="2">
    <name type="scientific">Anguilla anguilla</name>
    <name type="common">European freshwater eel</name>
    <name type="synonym">Muraena anguilla</name>
    <dbReference type="NCBI Taxonomy" id="7936"/>
    <lineage>
        <taxon>Eukaryota</taxon>
        <taxon>Metazoa</taxon>
        <taxon>Chordata</taxon>
        <taxon>Craniata</taxon>
        <taxon>Vertebrata</taxon>
        <taxon>Euteleostomi</taxon>
        <taxon>Actinopterygii</taxon>
        <taxon>Neopterygii</taxon>
        <taxon>Teleostei</taxon>
        <taxon>Anguilliformes</taxon>
        <taxon>Anguillidae</taxon>
        <taxon>Anguilla</taxon>
    </lineage>
</organism>
<reference evidence="2" key="2">
    <citation type="journal article" date="2015" name="Fish Shellfish Immunol.">
        <title>Early steps in the European eel (Anguilla anguilla)-Vibrio vulnificus interaction in the gills: Role of the RtxA13 toxin.</title>
        <authorList>
            <person name="Callol A."/>
            <person name="Pajuelo D."/>
            <person name="Ebbesson L."/>
            <person name="Teles M."/>
            <person name="MacKenzie S."/>
            <person name="Amaro C."/>
        </authorList>
    </citation>
    <scope>NUCLEOTIDE SEQUENCE</scope>
</reference>
<reference evidence="2" key="1">
    <citation type="submission" date="2014-11" db="EMBL/GenBank/DDBJ databases">
        <authorList>
            <person name="Amaro Gonzalez C."/>
        </authorList>
    </citation>
    <scope>NUCLEOTIDE SEQUENCE</scope>
</reference>
<proteinExistence type="predicted"/>
<dbReference type="EMBL" id="GBXM01002358">
    <property type="protein sequence ID" value="JAI06220.1"/>
    <property type="molecule type" value="Transcribed_RNA"/>
</dbReference>
<feature type="signal peptide" evidence="1">
    <location>
        <begin position="1"/>
        <end position="18"/>
    </location>
</feature>
<dbReference type="AlphaFoldDB" id="A0A0E9XU60"/>
<evidence type="ECO:0000313" key="2">
    <source>
        <dbReference type="EMBL" id="JAI06220.1"/>
    </source>
</evidence>
<feature type="chain" id="PRO_5002435500" evidence="1">
    <location>
        <begin position="19"/>
        <end position="39"/>
    </location>
</feature>
<accession>A0A0E9XU60</accession>
<protein>
    <submittedName>
        <fullName evidence="2">Uncharacterized protein</fullName>
    </submittedName>
</protein>
<name>A0A0E9XU60_ANGAN</name>
<evidence type="ECO:0000256" key="1">
    <source>
        <dbReference type="SAM" id="SignalP"/>
    </source>
</evidence>
<sequence length="39" mass="4535">MMMLFLLILRTCCVLVCKIALDCLDFINKKAKTHPCMFI</sequence>